<gene>
    <name evidence="1" type="ORF">UW68_C0037G0013</name>
</gene>
<comment type="caution">
    <text evidence="1">The sequence shown here is derived from an EMBL/GenBank/DDBJ whole genome shotgun (WGS) entry which is preliminary data.</text>
</comment>
<accession>A0A0G1JLM6</accession>
<proteinExistence type="predicted"/>
<evidence type="ECO:0000313" key="2">
    <source>
        <dbReference type="Proteomes" id="UP000034835"/>
    </source>
</evidence>
<organism evidence="1 2">
    <name type="scientific">Candidatus Collierbacteria bacterium GW2011_GWB1_44_6</name>
    <dbReference type="NCBI Taxonomy" id="1618384"/>
    <lineage>
        <taxon>Bacteria</taxon>
        <taxon>Candidatus Collieribacteriota</taxon>
    </lineage>
</organism>
<dbReference type="EMBL" id="LCJG01000037">
    <property type="protein sequence ID" value="KKT72446.1"/>
    <property type="molecule type" value="Genomic_DNA"/>
</dbReference>
<dbReference type="Proteomes" id="UP000034835">
    <property type="component" value="Unassembled WGS sequence"/>
</dbReference>
<evidence type="ECO:0000313" key="1">
    <source>
        <dbReference type="EMBL" id="KKT72446.1"/>
    </source>
</evidence>
<dbReference type="STRING" id="1618384.UW68_C0037G0013"/>
<reference evidence="1 2" key="1">
    <citation type="journal article" date="2015" name="Nature">
        <title>rRNA introns, odd ribosomes, and small enigmatic genomes across a large radiation of phyla.</title>
        <authorList>
            <person name="Brown C.T."/>
            <person name="Hug L.A."/>
            <person name="Thomas B.C."/>
            <person name="Sharon I."/>
            <person name="Castelle C.J."/>
            <person name="Singh A."/>
            <person name="Wilkins M.J."/>
            <person name="Williams K.H."/>
            <person name="Banfield J.F."/>
        </authorList>
    </citation>
    <scope>NUCLEOTIDE SEQUENCE [LARGE SCALE GENOMIC DNA]</scope>
</reference>
<dbReference type="AlphaFoldDB" id="A0A0G1JLM6"/>
<name>A0A0G1JLM6_9BACT</name>
<protein>
    <submittedName>
        <fullName evidence="1">Uncharacterized protein</fullName>
    </submittedName>
</protein>
<sequence length="105" mass="11806">MAYPLNAENYEKCMESIVKHLSGKFFNILTETDSRRLRFCNRELKGKVVCKNGQVSILLKPGGSIAWDINTEIVGLEFGGNGDILLYRESVAGWRKTILITQSPI</sequence>